<evidence type="ECO:0000313" key="2">
    <source>
        <dbReference type="EMBL" id="GJE59342.1"/>
    </source>
</evidence>
<proteinExistence type="predicted"/>
<keyword evidence="1" id="KW-0472">Membrane</keyword>
<keyword evidence="3" id="KW-1185">Reference proteome</keyword>
<protein>
    <submittedName>
        <fullName evidence="2">Uncharacterized protein</fullName>
    </submittedName>
</protein>
<reference evidence="2" key="2">
    <citation type="submission" date="2021-08" db="EMBL/GenBank/DDBJ databases">
        <authorList>
            <person name="Tani A."/>
            <person name="Ola A."/>
            <person name="Ogura Y."/>
            <person name="Katsura K."/>
            <person name="Hayashi T."/>
        </authorList>
    </citation>
    <scope>NUCLEOTIDE SEQUENCE</scope>
    <source>
        <strain evidence="2">DSM 23632</strain>
    </source>
</reference>
<name>A0ABQ4TX04_9HYPH</name>
<keyword evidence="1" id="KW-0812">Transmembrane</keyword>
<feature type="transmembrane region" description="Helical" evidence="1">
    <location>
        <begin position="27"/>
        <end position="47"/>
    </location>
</feature>
<sequence length="81" mass="8143">MSDTSPLYIGENPAAVPMHRAVEKASLWLAGAACGLATAALLVFAVATESGTEAERIARSGGGYAVSLVSALAAAQARRTP</sequence>
<keyword evidence="1" id="KW-1133">Transmembrane helix</keyword>
<gene>
    <name evidence="2" type="ORF">MPOCJGCO_1432</name>
</gene>
<organism evidence="2 3">
    <name type="scientific">Methylobacterium trifolii</name>
    <dbReference type="NCBI Taxonomy" id="1003092"/>
    <lineage>
        <taxon>Bacteria</taxon>
        <taxon>Pseudomonadati</taxon>
        <taxon>Pseudomonadota</taxon>
        <taxon>Alphaproteobacteria</taxon>
        <taxon>Hyphomicrobiales</taxon>
        <taxon>Methylobacteriaceae</taxon>
        <taxon>Methylobacterium</taxon>
    </lineage>
</organism>
<dbReference type="Proteomes" id="UP001055057">
    <property type="component" value="Unassembled WGS sequence"/>
</dbReference>
<evidence type="ECO:0000256" key="1">
    <source>
        <dbReference type="SAM" id="Phobius"/>
    </source>
</evidence>
<dbReference type="EMBL" id="BPRB01000073">
    <property type="protein sequence ID" value="GJE59342.1"/>
    <property type="molecule type" value="Genomic_DNA"/>
</dbReference>
<dbReference type="RefSeq" id="WP_238181923.1">
    <property type="nucleotide sequence ID" value="NZ_BPRB01000073.1"/>
</dbReference>
<reference evidence="2" key="1">
    <citation type="journal article" date="2021" name="Front. Microbiol.">
        <title>Comprehensive Comparative Genomics and Phenotyping of Methylobacterium Species.</title>
        <authorList>
            <person name="Alessa O."/>
            <person name="Ogura Y."/>
            <person name="Fujitani Y."/>
            <person name="Takami H."/>
            <person name="Hayashi T."/>
            <person name="Sahin N."/>
            <person name="Tani A."/>
        </authorList>
    </citation>
    <scope>NUCLEOTIDE SEQUENCE</scope>
    <source>
        <strain evidence="2">DSM 23632</strain>
    </source>
</reference>
<comment type="caution">
    <text evidence="2">The sequence shown here is derived from an EMBL/GenBank/DDBJ whole genome shotgun (WGS) entry which is preliminary data.</text>
</comment>
<accession>A0ABQ4TX04</accession>
<evidence type="ECO:0000313" key="3">
    <source>
        <dbReference type="Proteomes" id="UP001055057"/>
    </source>
</evidence>